<gene>
    <name evidence="2" type="ORF">I532_03815</name>
</gene>
<dbReference type="OrthoDB" id="2474791at2"/>
<feature type="coiled-coil region" evidence="1">
    <location>
        <begin position="98"/>
        <end position="125"/>
    </location>
</feature>
<evidence type="ECO:0000256" key="1">
    <source>
        <dbReference type="SAM" id="Coils"/>
    </source>
</evidence>
<keyword evidence="3" id="KW-1185">Reference proteome</keyword>
<dbReference type="AlphaFoldDB" id="M8E625"/>
<dbReference type="RefSeq" id="WP_003386506.1">
    <property type="nucleotide sequence ID" value="NZ_APBN01000001.1"/>
</dbReference>
<organism evidence="2 3">
    <name type="scientific">Brevibacillus borstelensis AK1</name>
    <dbReference type="NCBI Taxonomy" id="1300222"/>
    <lineage>
        <taxon>Bacteria</taxon>
        <taxon>Bacillati</taxon>
        <taxon>Bacillota</taxon>
        <taxon>Bacilli</taxon>
        <taxon>Bacillales</taxon>
        <taxon>Paenibacillaceae</taxon>
        <taxon>Brevibacillus</taxon>
    </lineage>
</organism>
<dbReference type="Proteomes" id="UP000012081">
    <property type="component" value="Unassembled WGS sequence"/>
</dbReference>
<dbReference type="PATRIC" id="fig|1300222.3.peg.803"/>
<name>M8E625_9BACL</name>
<dbReference type="STRING" id="1300222.I532_03815"/>
<proteinExistence type="predicted"/>
<dbReference type="EMBL" id="APBN01000001">
    <property type="protein sequence ID" value="EMT54701.1"/>
    <property type="molecule type" value="Genomic_DNA"/>
</dbReference>
<evidence type="ECO:0000313" key="2">
    <source>
        <dbReference type="EMBL" id="EMT54701.1"/>
    </source>
</evidence>
<keyword evidence="1" id="KW-0175">Coiled coil</keyword>
<comment type="caution">
    <text evidence="2">The sequence shown here is derived from an EMBL/GenBank/DDBJ whole genome shotgun (WGS) entry which is preliminary data.</text>
</comment>
<evidence type="ECO:0000313" key="3">
    <source>
        <dbReference type="Proteomes" id="UP000012081"/>
    </source>
</evidence>
<protein>
    <submittedName>
        <fullName evidence="2">Uncharacterized protein</fullName>
    </submittedName>
</protein>
<reference evidence="2 3" key="1">
    <citation type="submission" date="2013-03" db="EMBL/GenBank/DDBJ databases">
        <title>Assembly of a new bacterial strain Brevibacillus borstelensis AK1.</title>
        <authorList>
            <person name="Rajan I."/>
            <person name="PoliReddy D."/>
            <person name="Sugumar T."/>
            <person name="Rathinam K."/>
            <person name="Alqarawi S."/>
            <person name="Khalil A.B."/>
            <person name="Sivakumar N."/>
        </authorList>
    </citation>
    <scope>NUCLEOTIDE SEQUENCE [LARGE SCALE GENOMIC DNA]</scope>
    <source>
        <strain evidence="2 3">AK1</strain>
    </source>
</reference>
<sequence>MENGVGRRIYYEKSTGNVIIDTGERLGFVRETTVDEDFASYAALAERTRDTVDYIQLEYGQYAQDFAECNGYRVNPETRTLEFSYPDPNQPDEPPVYRKSLAEENAELREQLAATNRDLQDIAEHVFGA</sequence>
<accession>M8E625</accession>